<organism evidence="7 8">
    <name type="scientific">Aquella oligotrophica</name>
    <dbReference type="NCBI Taxonomy" id="2067065"/>
    <lineage>
        <taxon>Bacteria</taxon>
        <taxon>Pseudomonadati</taxon>
        <taxon>Pseudomonadota</taxon>
        <taxon>Betaproteobacteria</taxon>
        <taxon>Neisseriales</taxon>
        <taxon>Neisseriaceae</taxon>
        <taxon>Aquella</taxon>
    </lineage>
</organism>
<feature type="transmembrane region" description="Helical" evidence="5">
    <location>
        <begin position="61"/>
        <end position="78"/>
    </location>
</feature>
<evidence type="ECO:0000313" key="7">
    <source>
        <dbReference type="EMBL" id="AUR51373.1"/>
    </source>
</evidence>
<dbReference type="Pfam" id="PF13515">
    <property type="entry name" value="FUSC_2"/>
    <property type="match status" value="1"/>
</dbReference>
<keyword evidence="3 5" id="KW-1133">Transmembrane helix</keyword>
<evidence type="ECO:0000256" key="4">
    <source>
        <dbReference type="ARBA" id="ARBA00023136"/>
    </source>
</evidence>
<dbReference type="RefSeq" id="WP_102950673.1">
    <property type="nucleotide sequence ID" value="NZ_CP024847.1"/>
</dbReference>
<comment type="subcellular location">
    <subcellularLocation>
        <location evidence="1">Membrane</location>
        <topology evidence="1">Multi-pass membrane protein</topology>
    </subcellularLocation>
</comment>
<keyword evidence="8" id="KW-1185">Reference proteome</keyword>
<reference evidence="8" key="1">
    <citation type="submission" date="2017-11" db="EMBL/GenBank/DDBJ databases">
        <authorList>
            <person name="Chan K.G."/>
            <person name="Lee L.S."/>
        </authorList>
    </citation>
    <scope>NUCLEOTIDE SEQUENCE [LARGE SCALE GENOMIC DNA]</scope>
    <source>
        <strain evidence="8">DSM 100970</strain>
    </source>
</reference>
<proteinExistence type="predicted"/>
<dbReference type="InterPro" id="IPR049453">
    <property type="entry name" value="Memb_transporter_dom"/>
</dbReference>
<evidence type="ECO:0000256" key="1">
    <source>
        <dbReference type="ARBA" id="ARBA00004141"/>
    </source>
</evidence>
<dbReference type="OrthoDB" id="9767153at2"/>
<feature type="domain" description="Integral membrane bound transporter" evidence="6">
    <location>
        <begin position="23"/>
        <end position="146"/>
    </location>
</feature>
<name>A0A2I7N4I7_9NEIS</name>
<evidence type="ECO:0000259" key="6">
    <source>
        <dbReference type="Pfam" id="PF13515"/>
    </source>
</evidence>
<protein>
    <recommendedName>
        <fullName evidence="6">Integral membrane bound transporter domain-containing protein</fullName>
    </recommendedName>
</protein>
<feature type="transmembrane region" description="Helical" evidence="5">
    <location>
        <begin position="84"/>
        <end position="101"/>
    </location>
</feature>
<accession>A0A2I7N4I7</accession>
<evidence type="ECO:0000256" key="2">
    <source>
        <dbReference type="ARBA" id="ARBA00022692"/>
    </source>
</evidence>
<dbReference type="AlphaFoldDB" id="A0A2I7N4I7"/>
<feature type="transmembrane region" description="Helical" evidence="5">
    <location>
        <begin position="35"/>
        <end position="54"/>
    </location>
</feature>
<evidence type="ECO:0000256" key="3">
    <source>
        <dbReference type="ARBA" id="ARBA00022989"/>
    </source>
</evidence>
<sequence length="273" mass="31682">MPSREQLIHRRIIHVVIMIATGAFIYQYSQWDDGLWIPISILAIVGPFSPGLTINKARQRVLGTICGLLISLILWLFLHYNPNTLVFIALILIYGVAFTALQEYTYFILLVSIMLCVNFDYMNLFINNEISFIANRGLCVLIGVTICQFYEYFVFSRYYNNAIALVEAKRLDELVINSWDNIRQMSESDLVTISKLNKIVEPLIIELKRLEELKESCLHGYSEQTKTIDLIERYENKLTSLYDWLNSMGFSLLCRQKRVLQDKKSLPIDNLCN</sequence>
<dbReference type="Proteomes" id="UP000236655">
    <property type="component" value="Chromosome"/>
</dbReference>
<feature type="transmembrane region" description="Helical" evidence="5">
    <location>
        <begin position="132"/>
        <end position="153"/>
    </location>
</feature>
<dbReference type="EMBL" id="CP024847">
    <property type="protein sequence ID" value="AUR51373.1"/>
    <property type="molecule type" value="Genomic_DNA"/>
</dbReference>
<gene>
    <name evidence="7" type="ORF">CUN60_03345</name>
</gene>
<keyword evidence="4 5" id="KW-0472">Membrane</keyword>
<dbReference type="KEGG" id="nba:CUN60_03345"/>
<dbReference type="GO" id="GO:0016020">
    <property type="term" value="C:membrane"/>
    <property type="evidence" value="ECO:0007669"/>
    <property type="project" value="UniProtKB-SubCell"/>
</dbReference>
<keyword evidence="2 5" id="KW-0812">Transmembrane</keyword>
<evidence type="ECO:0000313" key="8">
    <source>
        <dbReference type="Proteomes" id="UP000236655"/>
    </source>
</evidence>
<feature type="transmembrane region" description="Helical" evidence="5">
    <location>
        <begin position="12"/>
        <end position="29"/>
    </location>
</feature>
<evidence type="ECO:0000256" key="5">
    <source>
        <dbReference type="SAM" id="Phobius"/>
    </source>
</evidence>